<evidence type="ECO:0000313" key="3">
    <source>
        <dbReference type="Proteomes" id="UP001055247"/>
    </source>
</evidence>
<gene>
    <name evidence="2" type="ORF">BHAOGJBA_3548</name>
</gene>
<keyword evidence="3" id="KW-1185">Reference proteome</keyword>
<evidence type="ECO:0000313" key="2">
    <source>
        <dbReference type="EMBL" id="GJD90014.1"/>
    </source>
</evidence>
<dbReference type="EMBL" id="BPQO01000015">
    <property type="protein sequence ID" value="GJD90014.1"/>
    <property type="molecule type" value="Genomic_DNA"/>
</dbReference>
<evidence type="ECO:0000256" key="1">
    <source>
        <dbReference type="SAM" id="MobiDB-lite"/>
    </source>
</evidence>
<dbReference type="AlphaFoldDB" id="A0AAV4ZQ24"/>
<feature type="region of interest" description="Disordered" evidence="1">
    <location>
        <begin position="1"/>
        <end position="31"/>
    </location>
</feature>
<dbReference type="RefSeq" id="WP_066926933.1">
    <property type="nucleotide sequence ID" value="NZ_BPQO01000015.1"/>
</dbReference>
<name>A0AAV4ZQ24_9HYPH</name>
<reference evidence="2" key="2">
    <citation type="submission" date="2021-08" db="EMBL/GenBank/DDBJ databases">
        <authorList>
            <person name="Tani A."/>
            <person name="Ola A."/>
            <person name="Ogura Y."/>
            <person name="Katsura K."/>
            <person name="Hayashi T."/>
        </authorList>
    </citation>
    <scope>NUCLEOTIDE SEQUENCE</scope>
    <source>
        <strain evidence="2">DSM 16372</strain>
    </source>
</reference>
<proteinExistence type="predicted"/>
<sequence>MNISSASTAINWPTPKPIGTAGSAARDAGGRKPDDIAADFLKYASMSPMERMRANILKGMDLTEEQLGSLPQDERRKIEDTIKDSIRKMVSADGRTGQLVDVSA</sequence>
<protein>
    <recommendedName>
        <fullName evidence="4">Flagellar motor switch protein FliG C-terminal domain-containing protein</fullName>
    </recommendedName>
</protein>
<evidence type="ECO:0008006" key="4">
    <source>
        <dbReference type="Google" id="ProtNLM"/>
    </source>
</evidence>
<dbReference type="Proteomes" id="UP001055247">
    <property type="component" value="Unassembled WGS sequence"/>
</dbReference>
<comment type="caution">
    <text evidence="2">The sequence shown here is derived from an EMBL/GenBank/DDBJ whole genome shotgun (WGS) entry which is preliminary data.</text>
</comment>
<reference evidence="2" key="1">
    <citation type="journal article" date="2016" name="Front. Microbiol.">
        <title>Genome Sequence of the Piezophilic, Mesophilic Sulfate-Reducing Bacterium Desulfovibrio indicus J2T.</title>
        <authorList>
            <person name="Cao J."/>
            <person name="Maignien L."/>
            <person name="Shao Z."/>
            <person name="Alain K."/>
            <person name="Jebbar M."/>
        </authorList>
    </citation>
    <scope>NUCLEOTIDE SEQUENCE</scope>
    <source>
        <strain evidence="2">DSM 16372</strain>
    </source>
</reference>
<organism evidence="2 3">
    <name type="scientific">Methylobacterium hispanicum</name>
    <dbReference type="NCBI Taxonomy" id="270350"/>
    <lineage>
        <taxon>Bacteria</taxon>
        <taxon>Pseudomonadati</taxon>
        <taxon>Pseudomonadota</taxon>
        <taxon>Alphaproteobacteria</taxon>
        <taxon>Hyphomicrobiales</taxon>
        <taxon>Methylobacteriaceae</taxon>
        <taxon>Methylobacterium</taxon>
    </lineage>
</organism>
<accession>A0AAV4ZQ24</accession>
<feature type="compositionally biased region" description="Polar residues" evidence="1">
    <location>
        <begin position="1"/>
        <end position="11"/>
    </location>
</feature>